<dbReference type="SUPFAM" id="SSF56574">
    <property type="entry name" value="Serpins"/>
    <property type="match status" value="1"/>
</dbReference>
<dbReference type="Proteomes" id="UP000426265">
    <property type="component" value="Unassembled WGS sequence"/>
</dbReference>
<comment type="similarity">
    <text evidence="1">Belongs to the serpin family.</text>
</comment>
<evidence type="ECO:0000256" key="1">
    <source>
        <dbReference type="ARBA" id="ARBA00009500"/>
    </source>
</evidence>
<dbReference type="KEGG" id="ath:AT1G64020"/>
<evidence type="ECO:0000259" key="2">
    <source>
        <dbReference type="Pfam" id="PF00079"/>
    </source>
</evidence>
<evidence type="ECO:0000313" key="5">
    <source>
        <dbReference type="Proteomes" id="UP000426265"/>
    </source>
</evidence>
<dbReference type="AlphaFoldDB" id="A0A654EKU2"/>
<gene>
    <name evidence="3" type="ordered locus">At1g64020</name>
    <name evidence="4" type="ORF">AN1_LOCUS5400</name>
</gene>
<protein>
    <recommendedName>
        <fullName evidence="2">Serpin domain-containing protein</fullName>
    </recommendedName>
</protein>
<dbReference type="GeneID" id="842705"/>
<reference evidence="4 5" key="1">
    <citation type="submission" date="2019-11" db="EMBL/GenBank/DDBJ databases">
        <authorList>
            <person name="Jiao W.-B."/>
            <person name="Schneeberger K."/>
        </authorList>
    </citation>
    <scope>NUCLEOTIDE SEQUENCE [LARGE SCALE GENOMIC DNA]</scope>
    <source>
        <strain evidence="5">cv. An-1</strain>
    </source>
</reference>
<name>A0A654EKU2_ARATH</name>
<dbReference type="EMBL" id="CACRSJ010000104">
    <property type="protein sequence ID" value="VYS49927.1"/>
    <property type="molecule type" value="Genomic_DNA"/>
</dbReference>
<accession>A0A654EKU2</accession>
<dbReference type="SMR" id="A0A654EKU2"/>
<dbReference type="InterPro" id="IPR042178">
    <property type="entry name" value="Serpin_sf_1"/>
</dbReference>
<dbReference type="Araport" id="AT1G64020"/>
<evidence type="ECO:0000313" key="4">
    <source>
        <dbReference type="EMBL" id="VYS49927.1"/>
    </source>
</evidence>
<dbReference type="InterPro" id="IPR036186">
    <property type="entry name" value="Serpin_sf"/>
</dbReference>
<dbReference type="Gene3D" id="3.30.497.10">
    <property type="entry name" value="Antithrombin, subunit I, domain 2"/>
    <property type="match status" value="1"/>
</dbReference>
<dbReference type="Pfam" id="PF00079">
    <property type="entry name" value="Serpin"/>
    <property type="match status" value="1"/>
</dbReference>
<dbReference type="InterPro" id="IPR023796">
    <property type="entry name" value="Serpin_dom"/>
</dbReference>
<dbReference type="OMA" id="AMILSWH"/>
<proteinExistence type="inferred from homology"/>
<sequence length="121" mass="12990">MEDEGAMKKQNEVAMILSWHLFSTVAKHSNNVFSPASITAVFTMMASGPGSSLISDQILSFLGSSSIDELNSVFRVITTVFADGSNIGGPTIKVANGAWIDQSFSIDSSSKNLFENFFKAD</sequence>
<dbReference type="ExpressionAtlas" id="A0A654EKU2">
    <property type="expression patterns" value="baseline and differential"/>
</dbReference>
<evidence type="ECO:0000313" key="3">
    <source>
        <dbReference type="Araport" id="AT1G64020"/>
    </source>
</evidence>
<feature type="domain" description="Serpin" evidence="2">
    <location>
        <begin position="18"/>
        <end position="121"/>
    </location>
</feature>
<organism evidence="4 5">
    <name type="scientific">Arabidopsis thaliana</name>
    <name type="common">Mouse-ear cress</name>
    <dbReference type="NCBI Taxonomy" id="3702"/>
    <lineage>
        <taxon>Eukaryota</taxon>
        <taxon>Viridiplantae</taxon>
        <taxon>Streptophyta</taxon>
        <taxon>Embryophyta</taxon>
        <taxon>Tracheophyta</taxon>
        <taxon>Spermatophyta</taxon>
        <taxon>Magnoliopsida</taxon>
        <taxon>eudicotyledons</taxon>
        <taxon>Gunneridae</taxon>
        <taxon>Pentapetalae</taxon>
        <taxon>rosids</taxon>
        <taxon>malvids</taxon>
        <taxon>Brassicales</taxon>
        <taxon>Brassicaceae</taxon>
        <taxon>Camelineae</taxon>
        <taxon>Arabidopsis</taxon>
    </lineage>
</organism>